<dbReference type="Proteomes" id="UP000003844">
    <property type="component" value="Unassembled WGS sequence"/>
</dbReference>
<proteinExistence type="predicted"/>
<sequence>MISLFFYLAQQRGFFGTLYSRIQEGGPVSMTFILLLFFLMLFFIVRAAIKLKAPSHVFKKSVSLVNQVALLAVVIGLFSQLIGIIEIFDAFESLDNVNPVLLGGGLKLTLLPPIFGGLTLIIGRISTFILNWIRDEELDKAGIKN</sequence>
<feature type="transmembrane region" description="Helical" evidence="1">
    <location>
        <begin position="28"/>
        <end position="49"/>
    </location>
</feature>
<dbReference type="OrthoDB" id="1001678at2"/>
<reference evidence="3" key="1">
    <citation type="journal article" date="2012" name="Stand. Genomic Sci.">
        <title>Genome sequence of the Antarctic rhodopsins-containing flavobacterium Gillisia limnaea type strain (R-8282(T)).</title>
        <authorList>
            <person name="Riedel T."/>
            <person name="Held B."/>
            <person name="Nolan M."/>
            <person name="Lucas S."/>
            <person name="Lapidus A."/>
            <person name="Tice H."/>
            <person name="Del Rio T.G."/>
            <person name="Cheng J.F."/>
            <person name="Han C."/>
            <person name="Tapia R."/>
            <person name="Goodwin L.A."/>
            <person name="Pitluck S."/>
            <person name="Liolios K."/>
            <person name="Mavromatis K."/>
            <person name="Pagani I."/>
            <person name="Ivanova N."/>
            <person name="Mikhailova N."/>
            <person name="Pati A."/>
            <person name="Chen A."/>
            <person name="Palaniappan K."/>
            <person name="Land M."/>
            <person name="Rohde M."/>
            <person name="Tindall B.J."/>
            <person name="Detter J.C."/>
            <person name="Goker M."/>
            <person name="Bristow J."/>
            <person name="Eisen J.A."/>
            <person name="Markowitz V."/>
            <person name="Hugenholtz P."/>
            <person name="Kyrpides N.C."/>
            <person name="Klenk H.P."/>
            <person name="Woyke T."/>
        </authorList>
    </citation>
    <scope>NUCLEOTIDE SEQUENCE [LARGE SCALE GENOMIC DNA]</scope>
    <source>
        <strain evidence="3">DSM 15749 / LMG 21470 / R-8282</strain>
    </source>
</reference>
<evidence type="ECO:0000256" key="1">
    <source>
        <dbReference type="SAM" id="Phobius"/>
    </source>
</evidence>
<dbReference type="AlphaFoldDB" id="H2BRE2"/>
<keyword evidence="3" id="KW-1185">Reference proteome</keyword>
<keyword evidence="1" id="KW-0812">Transmembrane</keyword>
<dbReference type="RefSeq" id="WP_006987353.1">
    <property type="nucleotide sequence ID" value="NZ_JH594605.1"/>
</dbReference>
<gene>
    <name evidence="2" type="ORF">Gilli_0313</name>
</gene>
<feature type="transmembrane region" description="Helical" evidence="1">
    <location>
        <begin position="69"/>
        <end position="91"/>
    </location>
</feature>
<evidence type="ECO:0000313" key="2">
    <source>
        <dbReference type="EMBL" id="EHQ04461.1"/>
    </source>
</evidence>
<evidence type="ECO:0008006" key="4">
    <source>
        <dbReference type="Google" id="ProtNLM"/>
    </source>
</evidence>
<name>H2BRE2_GILLR</name>
<evidence type="ECO:0000313" key="3">
    <source>
        <dbReference type="Proteomes" id="UP000003844"/>
    </source>
</evidence>
<dbReference type="STRING" id="865937.Gilli_0313"/>
<accession>H2BRE2</accession>
<organism evidence="2 3">
    <name type="scientific">Gillisia limnaea (strain DSM 15749 / LMG 21470 / R-8282)</name>
    <dbReference type="NCBI Taxonomy" id="865937"/>
    <lineage>
        <taxon>Bacteria</taxon>
        <taxon>Pseudomonadati</taxon>
        <taxon>Bacteroidota</taxon>
        <taxon>Flavobacteriia</taxon>
        <taxon>Flavobacteriales</taxon>
        <taxon>Flavobacteriaceae</taxon>
        <taxon>Gillisia</taxon>
    </lineage>
</organism>
<keyword evidence="1" id="KW-0472">Membrane</keyword>
<dbReference type="EMBL" id="JH594605">
    <property type="protein sequence ID" value="EHQ04461.1"/>
    <property type="molecule type" value="Genomic_DNA"/>
</dbReference>
<keyword evidence="1" id="KW-1133">Transmembrane helix</keyword>
<dbReference type="HOGENOM" id="CLU_149249_0_0_10"/>
<dbReference type="eggNOG" id="COG0811">
    <property type="taxonomic scope" value="Bacteria"/>
</dbReference>
<protein>
    <recommendedName>
        <fullName evidence="4">MotA/TolQ/ExbB proton channel domain-containing protein</fullName>
    </recommendedName>
</protein>
<feature type="transmembrane region" description="Helical" evidence="1">
    <location>
        <begin position="111"/>
        <end position="133"/>
    </location>
</feature>